<gene>
    <name evidence="1" type="ORF">NWI01_33120</name>
</gene>
<sequence length="123" mass="13278">MIGARLSDLLIPDHRVLPADLAVKKPAFHGGGLSKYTADESLLTALLRGVDKRRRARTWDAQAIFRKSVAKGASPRDINPELTFKVVDGVVLDDGNADLDGGGDLVGNFFPTLTSNGRNRRPV</sequence>
<dbReference type="EMBL" id="BJNF01000109">
    <property type="protein sequence ID" value="GEC17420.1"/>
    <property type="molecule type" value="Genomic_DNA"/>
</dbReference>
<accession>A0A4Y3WH35</accession>
<proteinExistence type="predicted"/>
<organism evidence="1 2">
    <name type="scientific">Nitrobacter winogradskyi</name>
    <name type="common">Nitrobacter agilis</name>
    <dbReference type="NCBI Taxonomy" id="913"/>
    <lineage>
        <taxon>Bacteria</taxon>
        <taxon>Pseudomonadati</taxon>
        <taxon>Pseudomonadota</taxon>
        <taxon>Alphaproteobacteria</taxon>
        <taxon>Hyphomicrobiales</taxon>
        <taxon>Nitrobacteraceae</taxon>
        <taxon>Nitrobacter</taxon>
    </lineage>
</organism>
<comment type="caution">
    <text evidence="1">The sequence shown here is derived from an EMBL/GenBank/DDBJ whole genome shotgun (WGS) entry which is preliminary data.</text>
</comment>
<protein>
    <submittedName>
        <fullName evidence="1">Uncharacterized protein</fullName>
    </submittedName>
</protein>
<dbReference type="AlphaFoldDB" id="A0A4Y3WH35"/>
<evidence type="ECO:0000313" key="2">
    <source>
        <dbReference type="Proteomes" id="UP000318825"/>
    </source>
</evidence>
<dbReference type="Proteomes" id="UP000318825">
    <property type="component" value="Unassembled WGS sequence"/>
</dbReference>
<reference evidence="1 2" key="1">
    <citation type="submission" date="2019-06" db="EMBL/GenBank/DDBJ databases">
        <title>Whole genome shotgun sequence of Nitrobacter winogradskyi NBRC 14297.</title>
        <authorList>
            <person name="Hosoyama A."/>
            <person name="Uohara A."/>
            <person name="Ohji S."/>
            <person name="Ichikawa N."/>
        </authorList>
    </citation>
    <scope>NUCLEOTIDE SEQUENCE [LARGE SCALE GENOMIC DNA]</scope>
    <source>
        <strain evidence="1 2">NBRC 14297</strain>
    </source>
</reference>
<name>A0A4Y3WH35_NITWI</name>
<evidence type="ECO:0000313" key="1">
    <source>
        <dbReference type="EMBL" id="GEC17420.1"/>
    </source>
</evidence>